<dbReference type="SUPFAM" id="SSF75169">
    <property type="entry name" value="DsrEFH-like"/>
    <property type="match status" value="1"/>
</dbReference>
<organism evidence="1 2">
    <name type="scientific">Geochorda subterranea</name>
    <dbReference type="NCBI Taxonomy" id="3109564"/>
    <lineage>
        <taxon>Bacteria</taxon>
        <taxon>Bacillati</taxon>
        <taxon>Bacillota</taxon>
        <taxon>Limnochordia</taxon>
        <taxon>Limnochordales</taxon>
        <taxon>Geochordaceae</taxon>
        <taxon>Geochorda</taxon>
    </lineage>
</organism>
<dbReference type="Pfam" id="PF13686">
    <property type="entry name" value="DrsE_2"/>
    <property type="match status" value="1"/>
</dbReference>
<proteinExistence type="predicted"/>
<accession>A0ABZ1BQI3</accession>
<reference evidence="2" key="1">
    <citation type="submission" date="2023-12" db="EMBL/GenBank/DDBJ databases">
        <title>Novel isolates from deep terrestrial aquifers shed light on the physiology and ecology of the class Limnochordia.</title>
        <authorList>
            <person name="Karnachuk O.V."/>
            <person name="Lukina A.P."/>
            <person name="Avakyan M.R."/>
            <person name="Kadnikov V."/>
            <person name="Begmatov S."/>
            <person name="Beletsky A.V."/>
            <person name="Mardanov A.V."/>
            <person name="Ravin N.V."/>
        </authorList>
    </citation>
    <scope>NUCLEOTIDE SEQUENCE [LARGE SCALE GENOMIC DNA]</scope>
    <source>
        <strain evidence="2">LN</strain>
    </source>
</reference>
<dbReference type="InterPro" id="IPR027396">
    <property type="entry name" value="DsrEFH-like"/>
</dbReference>
<dbReference type="Proteomes" id="UP001333102">
    <property type="component" value="Chromosome"/>
</dbReference>
<evidence type="ECO:0000313" key="1">
    <source>
        <dbReference type="EMBL" id="WRP15071.1"/>
    </source>
</evidence>
<dbReference type="PANTHER" id="PTHR34655">
    <property type="entry name" value="CONSERVED WITHIN P. AEROPHILUM"/>
    <property type="match status" value="1"/>
</dbReference>
<sequence>MASVAASSGVEVNVFVTMEALGMFRRHVVERRRFVLDEVGREMVAKGVPLFYDLLRQGRELGDLHVYGCALAADVMGWKPEEFIDVVEDVIGVAAFFAKSEGAQILTI</sequence>
<keyword evidence="2" id="KW-1185">Reference proteome</keyword>
<dbReference type="Gene3D" id="3.40.1260.10">
    <property type="entry name" value="DsrEFH-like"/>
    <property type="match status" value="1"/>
</dbReference>
<dbReference type="RefSeq" id="WP_324669460.1">
    <property type="nucleotide sequence ID" value="NZ_CP141614.1"/>
</dbReference>
<name>A0ABZ1BQI3_9FIRM</name>
<dbReference type="EMBL" id="CP141614">
    <property type="protein sequence ID" value="WRP15071.1"/>
    <property type="molecule type" value="Genomic_DNA"/>
</dbReference>
<dbReference type="PANTHER" id="PTHR34655:SF2">
    <property type="entry name" value="PEROXIREDOXIN FAMILY PROTEIN"/>
    <property type="match status" value="1"/>
</dbReference>
<protein>
    <submittedName>
        <fullName evidence="1">DsrE/DsrF/DrsH-like family protein</fullName>
    </submittedName>
</protein>
<gene>
    <name evidence="1" type="ORF">VLY81_02520</name>
</gene>
<dbReference type="InterPro" id="IPR032836">
    <property type="entry name" value="DsrE2-like"/>
</dbReference>
<evidence type="ECO:0000313" key="2">
    <source>
        <dbReference type="Proteomes" id="UP001333102"/>
    </source>
</evidence>